<dbReference type="InterPro" id="IPR038112">
    <property type="entry name" value="Receptor_IA-2_ectodomain_sf"/>
</dbReference>
<dbReference type="Ensembl" id="ENSACDT00005022056.1">
    <property type="protein sequence ID" value="ENSACDP00005018399.1"/>
    <property type="gene ID" value="ENSACDG00005013390.1"/>
</dbReference>
<dbReference type="Pfam" id="PF00102">
    <property type="entry name" value="Y_phosphatase"/>
    <property type="match status" value="1"/>
</dbReference>
<dbReference type="Gene3D" id="3.30.70.2470">
    <property type="entry name" value="Protein-tyrosine phosphatase receptor IA-2 ectodomain"/>
    <property type="match status" value="1"/>
</dbReference>
<keyword evidence="8" id="KW-0325">Glycoprotein</keyword>
<evidence type="ECO:0000256" key="9">
    <source>
        <dbReference type="ARBA" id="ARBA00023329"/>
    </source>
</evidence>
<evidence type="ECO:0000313" key="13">
    <source>
        <dbReference type="Ensembl" id="ENSACDP00005018399.1"/>
    </source>
</evidence>
<keyword evidence="5 11" id="KW-1133">Transmembrane helix</keyword>
<evidence type="ECO:0000256" key="3">
    <source>
        <dbReference type="ARBA" id="ARBA00022692"/>
    </source>
</evidence>
<feature type="compositionally biased region" description="Low complexity" evidence="10">
    <location>
        <begin position="249"/>
        <end position="260"/>
    </location>
</feature>
<dbReference type="GO" id="GO:0030659">
    <property type="term" value="C:cytoplasmic vesicle membrane"/>
    <property type="evidence" value="ECO:0007669"/>
    <property type="project" value="UniProtKB-SubCell"/>
</dbReference>
<reference evidence="13" key="1">
    <citation type="submission" date="2025-08" db="UniProtKB">
        <authorList>
            <consortium name="Ensembl"/>
        </authorList>
    </citation>
    <scope>IDENTIFICATION</scope>
</reference>
<name>A0A8B9E9E6_ANSCY</name>
<keyword evidence="14" id="KW-1185">Reference proteome</keyword>
<feature type="region of interest" description="Disordered" evidence="10">
    <location>
        <begin position="217"/>
        <end position="267"/>
    </location>
</feature>
<evidence type="ECO:0000313" key="14">
    <source>
        <dbReference type="Proteomes" id="UP000694521"/>
    </source>
</evidence>
<protein>
    <submittedName>
        <fullName evidence="13">Protein tyrosine phosphatase receptor type N</fullName>
    </submittedName>
</protein>
<evidence type="ECO:0000256" key="10">
    <source>
        <dbReference type="SAM" id="MobiDB-lite"/>
    </source>
</evidence>
<dbReference type="InterPro" id="IPR029021">
    <property type="entry name" value="Prot-tyrosine_phosphatase-like"/>
</dbReference>
<evidence type="ECO:0000256" key="2">
    <source>
        <dbReference type="ARBA" id="ARBA00004398"/>
    </source>
</evidence>
<dbReference type="SUPFAM" id="SSF52799">
    <property type="entry name" value="(Phosphotyrosine protein) phosphatases II"/>
    <property type="match status" value="1"/>
</dbReference>
<feature type="transmembrane region" description="Helical" evidence="11">
    <location>
        <begin position="428"/>
        <end position="451"/>
    </location>
</feature>
<accession>A0A8B9E9E6</accession>
<dbReference type="GO" id="GO:0030141">
    <property type="term" value="C:secretory granule"/>
    <property type="evidence" value="ECO:0007669"/>
    <property type="project" value="InterPro"/>
</dbReference>
<feature type="domain" description="Tyrosine-protein phosphatase" evidence="12">
    <location>
        <begin position="562"/>
        <end position="767"/>
    </location>
</feature>
<evidence type="ECO:0000256" key="8">
    <source>
        <dbReference type="ARBA" id="ARBA00023180"/>
    </source>
</evidence>
<dbReference type="InterPro" id="IPR000242">
    <property type="entry name" value="PTP_cat"/>
</dbReference>
<dbReference type="InterPro" id="IPR021613">
    <property type="entry name" value="Receptor_IA-2_dom"/>
</dbReference>
<dbReference type="Pfam" id="PF11548">
    <property type="entry name" value="Receptor_IA-2"/>
    <property type="match status" value="1"/>
</dbReference>
<dbReference type="GO" id="GO:0045202">
    <property type="term" value="C:synapse"/>
    <property type="evidence" value="ECO:0007669"/>
    <property type="project" value="TreeGrafter"/>
</dbReference>
<evidence type="ECO:0000256" key="6">
    <source>
        <dbReference type="ARBA" id="ARBA00023136"/>
    </source>
</evidence>
<dbReference type="InterPro" id="IPR033522">
    <property type="entry name" value="IA-2/IA-2_beta"/>
</dbReference>
<sequence>APGCLFDRRLCAPQEVCVQDGLFGQCQVGSAQDRPYFQVTSPVLQRLQDVLRHLMAQGLSWQDGVTQYVISQEMERIPRLRPPPSLEFLPLRGSPRRALLPPAPGVPPAPHVGQPPALLPATLLQRYLEHLLLPPPPQLGYEEALLHPYSYHKFGYQDSAHQLPGSTARQSPETPSLLGRVPAQALFGAGSVPSYGGQPGADGGHLFQDLGMLSLPREKNGRTDPAGTRLPHGLRLPGDFRDVEEREQPAPLAAQPPLAQTGTGSSRSRLSIPFAFTPASPLVQPVSSISRPKPLPAASRALGPCADPIPGMGAVYPPLQPPPHPASAPRRPLGLAAGVRLLELLAKRVHLSTASFINISVVGPALTFRVRQNAQNLSLADVASRAEQMKAELEAELGLKIVQTGVGERNEAAAYPHPSRFGDGFHSVLLTFIALACVAGVSIAAAAAFCLRQHAKQREKERLAALGPEGAADSTLEYQELCRQHMATKSLFGRAEAPAAPAETSRVSSVSSQFSDAPQPSPSSHSSTPSWCEEPVQSNMDISTGHMILAYMEDHLRNRDRLAKEWQALCAYQAEPSICSVAQSEANLKKNRNPDYVPYDHVRIKLKAESNPSRSDFINASPIIEHDPRMPAYIATQGPLSHTIADFWQMVWEHGCTVIVMLSPLAEDSVKQCDRYWPDEGSSLYHIYEVNLVSEHIWCEDFLVRSFYLKNVQSQETRTLTQFHFLSWPAEGIPATTRPLLDFRRVGAARLQGWGLAVAGSDGQGRATRGRGWGLSSPRGGDGTALAPSPALGDQFEFALTAVAEEVNAILKALPQ</sequence>
<comment type="subcellular location">
    <subcellularLocation>
        <location evidence="1">Cytoplasmic vesicle membrane</location>
        <topology evidence="1">Single-pass type I membrane protein</topology>
    </subcellularLocation>
    <subcellularLocation>
        <location evidence="2">Cytoplasmic vesicle</location>
        <location evidence="2">Secretory vesicle</location>
    </subcellularLocation>
</comment>
<proteinExistence type="predicted"/>
<dbReference type="PANTHER" id="PTHR46106">
    <property type="entry name" value="IA-2 PROTEIN TYROSINE PHOSPHATASE, ISOFORM C"/>
    <property type="match status" value="1"/>
</dbReference>
<evidence type="ECO:0000256" key="5">
    <source>
        <dbReference type="ARBA" id="ARBA00022989"/>
    </source>
</evidence>
<keyword evidence="6 11" id="KW-0472">Membrane</keyword>
<evidence type="ECO:0000256" key="11">
    <source>
        <dbReference type="SAM" id="Phobius"/>
    </source>
</evidence>
<dbReference type="GO" id="GO:0035773">
    <property type="term" value="P:insulin secretion involved in cellular response to glucose stimulus"/>
    <property type="evidence" value="ECO:0007669"/>
    <property type="project" value="TreeGrafter"/>
</dbReference>
<dbReference type="PROSITE" id="PS50055">
    <property type="entry name" value="TYR_PHOSPHATASE_PTP"/>
    <property type="match status" value="1"/>
</dbReference>
<dbReference type="Proteomes" id="UP000694521">
    <property type="component" value="Unplaced"/>
</dbReference>
<dbReference type="FunFam" id="3.90.190.10:FF:000017">
    <property type="entry name" value="receptor-type tyrosine-protein phosphatase-like N isoform X2"/>
    <property type="match status" value="1"/>
</dbReference>
<dbReference type="AlphaFoldDB" id="A0A8B9E9E6"/>
<dbReference type="SMART" id="SM01305">
    <property type="entry name" value="RESP18"/>
    <property type="match status" value="1"/>
</dbReference>
<dbReference type="GO" id="GO:0030133">
    <property type="term" value="C:transport vesicle"/>
    <property type="evidence" value="ECO:0007669"/>
    <property type="project" value="UniProtKB-SubCell"/>
</dbReference>
<dbReference type="Pfam" id="PF14948">
    <property type="entry name" value="RESP18"/>
    <property type="match status" value="1"/>
</dbReference>
<dbReference type="SMART" id="SM00194">
    <property type="entry name" value="PTPc"/>
    <property type="match status" value="1"/>
</dbReference>
<evidence type="ECO:0000259" key="12">
    <source>
        <dbReference type="PROSITE" id="PS50055"/>
    </source>
</evidence>
<keyword evidence="3 11" id="KW-0812">Transmembrane</keyword>
<dbReference type="PRINTS" id="PR00700">
    <property type="entry name" value="PRTYPHPHTASE"/>
</dbReference>
<dbReference type="InterPro" id="IPR029403">
    <property type="entry name" value="RESP18_dom"/>
</dbReference>
<dbReference type="Gene3D" id="3.90.190.10">
    <property type="entry name" value="Protein tyrosine phosphatase superfamily"/>
    <property type="match status" value="1"/>
</dbReference>
<evidence type="ECO:0000256" key="1">
    <source>
        <dbReference type="ARBA" id="ARBA00004358"/>
    </source>
</evidence>
<dbReference type="PANTHER" id="PTHR46106:SF1">
    <property type="entry name" value="RECEPTOR-TYPE TYROSINE-PROTEIN PHOSPHATASE-LIKE N"/>
    <property type="match status" value="1"/>
</dbReference>
<evidence type="ECO:0000256" key="7">
    <source>
        <dbReference type="ARBA" id="ARBA00023170"/>
    </source>
</evidence>
<feature type="region of interest" description="Disordered" evidence="10">
    <location>
        <begin position="495"/>
        <end position="536"/>
    </location>
</feature>
<feature type="compositionally biased region" description="Low complexity" evidence="10">
    <location>
        <begin position="505"/>
        <end position="530"/>
    </location>
</feature>
<keyword evidence="4" id="KW-0732">Signal</keyword>
<feature type="region of interest" description="Disordered" evidence="10">
    <location>
        <begin position="761"/>
        <end position="784"/>
    </location>
</feature>
<reference evidence="13" key="2">
    <citation type="submission" date="2025-09" db="UniProtKB">
        <authorList>
            <consortium name="Ensembl"/>
        </authorList>
    </citation>
    <scope>IDENTIFICATION</scope>
</reference>
<dbReference type="GO" id="GO:0004725">
    <property type="term" value="F:protein tyrosine phosphatase activity"/>
    <property type="evidence" value="ECO:0007669"/>
    <property type="project" value="InterPro"/>
</dbReference>
<keyword evidence="7" id="KW-0675">Receptor</keyword>
<dbReference type="GO" id="GO:0051046">
    <property type="term" value="P:regulation of secretion"/>
    <property type="evidence" value="ECO:0007669"/>
    <property type="project" value="TreeGrafter"/>
</dbReference>
<organism evidence="13 14">
    <name type="scientific">Anser cygnoides</name>
    <name type="common">Swan goose</name>
    <dbReference type="NCBI Taxonomy" id="8845"/>
    <lineage>
        <taxon>Eukaryota</taxon>
        <taxon>Metazoa</taxon>
        <taxon>Chordata</taxon>
        <taxon>Craniata</taxon>
        <taxon>Vertebrata</taxon>
        <taxon>Euteleostomi</taxon>
        <taxon>Archelosauria</taxon>
        <taxon>Archosauria</taxon>
        <taxon>Dinosauria</taxon>
        <taxon>Saurischia</taxon>
        <taxon>Theropoda</taxon>
        <taxon>Coelurosauria</taxon>
        <taxon>Aves</taxon>
        <taxon>Neognathae</taxon>
        <taxon>Galloanserae</taxon>
        <taxon>Anseriformes</taxon>
        <taxon>Anatidae</taxon>
        <taxon>Anserinae</taxon>
        <taxon>Anser</taxon>
    </lineage>
</organism>
<keyword evidence="9" id="KW-0968">Cytoplasmic vesicle</keyword>
<feature type="compositionally biased region" description="Basic and acidic residues" evidence="10">
    <location>
        <begin position="238"/>
        <end position="248"/>
    </location>
</feature>
<evidence type="ECO:0000256" key="4">
    <source>
        <dbReference type="ARBA" id="ARBA00022729"/>
    </source>
</evidence>